<evidence type="ECO:0000313" key="3">
    <source>
        <dbReference type="Proteomes" id="UP000324222"/>
    </source>
</evidence>
<name>A0A5B7DTK9_PORTR</name>
<accession>A0A5B7DTK9</accession>
<organism evidence="2 3">
    <name type="scientific">Portunus trituberculatus</name>
    <name type="common">Swimming crab</name>
    <name type="synonym">Neptunus trituberculatus</name>
    <dbReference type="NCBI Taxonomy" id="210409"/>
    <lineage>
        <taxon>Eukaryota</taxon>
        <taxon>Metazoa</taxon>
        <taxon>Ecdysozoa</taxon>
        <taxon>Arthropoda</taxon>
        <taxon>Crustacea</taxon>
        <taxon>Multicrustacea</taxon>
        <taxon>Malacostraca</taxon>
        <taxon>Eumalacostraca</taxon>
        <taxon>Eucarida</taxon>
        <taxon>Decapoda</taxon>
        <taxon>Pleocyemata</taxon>
        <taxon>Brachyura</taxon>
        <taxon>Eubrachyura</taxon>
        <taxon>Portunoidea</taxon>
        <taxon>Portunidae</taxon>
        <taxon>Portuninae</taxon>
        <taxon>Portunus</taxon>
    </lineage>
</organism>
<reference evidence="2 3" key="1">
    <citation type="submission" date="2019-05" db="EMBL/GenBank/DDBJ databases">
        <title>Another draft genome of Portunus trituberculatus and its Hox gene families provides insights of decapod evolution.</title>
        <authorList>
            <person name="Jeong J.-H."/>
            <person name="Song I."/>
            <person name="Kim S."/>
            <person name="Choi T."/>
            <person name="Kim D."/>
            <person name="Ryu S."/>
            <person name="Kim W."/>
        </authorList>
    </citation>
    <scope>NUCLEOTIDE SEQUENCE [LARGE SCALE GENOMIC DNA]</scope>
    <source>
        <tissue evidence="2">Muscle</tissue>
    </source>
</reference>
<feature type="compositionally biased region" description="Basic and acidic residues" evidence="1">
    <location>
        <begin position="62"/>
        <end position="84"/>
    </location>
</feature>
<dbReference type="Proteomes" id="UP000324222">
    <property type="component" value="Unassembled WGS sequence"/>
</dbReference>
<gene>
    <name evidence="2" type="ORF">E2C01_017413</name>
</gene>
<dbReference type="EMBL" id="VSRR010001317">
    <property type="protein sequence ID" value="MPC24333.1"/>
    <property type="molecule type" value="Genomic_DNA"/>
</dbReference>
<evidence type="ECO:0000256" key="1">
    <source>
        <dbReference type="SAM" id="MobiDB-lite"/>
    </source>
</evidence>
<sequence length="119" mass="12645">MHVYVSTVPWCTLCAWRNKSPPTAPASVVDPACLQQVLATGPRRDSQDVIIAFAGRGQECGGGREGRDRNVAVRDGRGAGEGKEGGVWCTGSCRHAFAAHSEDTALHSDAGRRSSIPER</sequence>
<dbReference type="AlphaFoldDB" id="A0A5B7DTK9"/>
<feature type="region of interest" description="Disordered" evidence="1">
    <location>
        <begin position="61"/>
        <end position="85"/>
    </location>
</feature>
<protein>
    <submittedName>
        <fullName evidence="2">Uncharacterized protein</fullName>
    </submittedName>
</protein>
<keyword evidence="3" id="KW-1185">Reference proteome</keyword>
<proteinExistence type="predicted"/>
<comment type="caution">
    <text evidence="2">The sequence shown here is derived from an EMBL/GenBank/DDBJ whole genome shotgun (WGS) entry which is preliminary data.</text>
</comment>
<evidence type="ECO:0000313" key="2">
    <source>
        <dbReference type="EMBL" id="MPC24333.1"/>
    </source>
</evidence>